<keyword evidence="1" id="KW-0472">Membrane</keyword>
<name>A0A5D0QVN1_9FLAO</name>
<dbReference type="Proteomes" id="UP000324358">
    <property type="component" value="Unassembled WGS sequence"/>
</dbReference>
<dbReference type="OrthoDB" id="1551066at2"/>
<evidence type="ECO:0000256" key="1">
    <source>
        <dbReference type="SAM" id="Phobius"/>
    </source>
</evidence>
<keyword evidence="1" id="KW-0812">Transmembrane</keyword>
<feature type="transmembrane region" description="Helical" evidence="1">
    <location>
        <begin position="20"/>
        <end position="39"/>
    </location>
</feature>
<proteinExistence type="predicted"/>
<dbReference type="EMBL" id="VSKL01000002">
    <property type="protein sequence ID" value="TYB73220.1"/>
    <property type="molecule type" value="Genomic_DNA"/>
</dbReference>
<accession>A0A5D0QVN1</accession>
<dbReference type="RefSeq" id="WP_082985932.1">
    <property type="nucleotide sequence ID" value="NZ_VSKL01000002.1"/>
</dbReference>
<keyword evidence="3" id="KW-1185">Reference proteome</keyword>
<organism evidence="2 3">
    <name type="scientific">Bizionia algoritergicola</name>
    <dbReference type="NCBI Taxonomy" id="291187"/>
    <lineage>
        <taxon>Bacteria</taxon>
        <taxon>Pseudomonadati</taxon>
        <taxon>Bacteroidota</taxon>
        <taxon>Flavobacteriia</taxon>
        <taxon>Flavobacteriales</taxon>
        <taxon>Flavobacteriaceae</taxon>
        <taxon>Bizionia</taxon>
    </lineage>
</organism>
<protein>
    <submittedName>
        <fullName evidence="2">DUF2367 domain-containing protein</fullName>
    </submittedName>
</protein>
<dbReference type="AlphaFoldDB" id="A0A5D0QVN1"/>
<sequence length="55" mass="5999">MANLSCPKCGELTKKGGYKGWQIIVAICFFPLGLLALLADRNPTSCQKCSHTWQG</sequence>
<gene>
    <name evidence="2" type="ORF">ES675_06035</name>
</gene>
<evidence type="ECO:0000313" key="2">
    <source>
        <dbReference type="EMBL" id="TYB73220.1"/>
    </source>
</evidence>
<comment type="caution">
    <text evidence="2">The sequence shown here is derived from an EMBL/GenBank/DDBJ whole genome shotgun (WGS) entry which is preliminary data.</text>
</comment>
<keyword evidence="1" id="KW-1133">Transmembrane helix</keyword>
<reference evidence="2 3" key="1">
    <citation type="submission" date="2019-08" db="EMBL/GenBank/DDBJ databases">
        <title>Genomes of Antarctic Bizionia species.</title>
        <authorList>
            <person name="Bowman J.P."/>
        </authorList>
    </citation>
    <scope>NUCLEOTIDE SEQUENCE [LARGE SCALE GENOMIC DNA]</scope>
    <source>
        <strain evidence="2 3">APA-1</strain>
    </source>
</reference>
<evidence type="ECO:0000313" key="3">
    <source>
        <dbReference type="Proteomes" id="UP000324358"/>
    </source>
</evidence>